<feature type="transmembrane region" description="Helical" evidence="5">
    <location>
        <begin position="196"/>
        <end position="214"/>
    </location>
</feature>
<dbReference type="PANTHER" id="PTHR23501">
    <property type="entry name" value="MAJOR FACILITATOR SUPERFAMILY"/>
    <property type="match status" value="1"/>
</dbReference>
<feature type="transmembrane region" description="Helical" evidence="5">
    <location>
        <begin position="226"/>
        <end position="244"/>
    </location>
</feature>
<feature type="transmembrane region" description="Helical" evidence="5">
    <location>
        <begin position="354"/>
        <end position="380"/>
    </location>
</feature>
<gene>
    <name evidence="7" type="ORF">HHL28_02075</name>
</gene>
<dbReference type="InterPro" id="IPR036259">
    <property type="entry name" value="MFS_trans_sf"/>
</dbReference>
<dbReference type="GO" id="GO:0022857">
    <property type="term" value="F:transmembrane transporter activity"/>
    <property type="evidence" value="ECO:0007669"/>
    <property type="project" value="InterPro"/>
</dbReference>
<dbReference type="EMBL" id="CP051775">
    <property type="protein sequence ID" value="QJE72050.1"/>
    <property type="molecule type" value="Genomic_DNA"/>
</dbReference>
<evidence type="ECO:0000259" key="6">
    <source>
        <dbReference type="PROSITE" id="PS50850"/>
    </source>
</evidence>
<keyword evidence="4 5" id="KW-0472">Membrane</keyword>
<dbReference type="SUPFAM" id="SSF103473">
    <property type="entry name" value="MFS general substrate transporter"/>
    <property type="match status" value="1"/>
</dbReference>
<feature type="transmembrane region" description="Helical" evidence="5">
    <location>
        <begin position="431"/>
        <end position="452"/>
    </location>
</feature>
<feature type="transmembrane region" description="Helical" evidence="5">
    <location>
        <begin position="330"/>
        <end position="348"/>
    </location>
</feature>
<evidence type="ECO:0000313" key="8">
    <source>
        <dbReference type="Proteomes" id="UP000501891"/>
    </source>
</evidence>
<dbReference type="AlphaFoldDB" id="A0A858R3R3"/>
<evidence type="ECO:0000256" key="2">
    <source>
        <dbReference type="ARBA" id="ARBA00022692"/>
    </source>
</evidence>
<feature type="transmembrane region" description="Helical" evidence="5">
    <location>
        <begin position="165"/>
        <end position="184"/>
    </location>
</feature>
<dbReference type="Pfam" id="PF07690">
    <property type="entry name" value="MFS_1"/>
    <property type="match status" value="1"/>
</dbReference>
<feature type="transmembrane region" description="Helical" evidence="5">
    <location>
        <begin position="46"/>
        <end position="64"/>
    </location>
</feature>
<dbReference type="Proteomes" id="UP000501891">
    <property type="component" value="Chromosome"/>
</dbReference>
<dbReference type="Gene3D" id="1.20.1720.10">
    <property type="entry name" value="Multidrug resistance protein D"/>
    <property type="match status" value="1"/>
</dbReference>
<dbReference type="InterPro" id="IPR020846">
    <property type="entry name" value="MFS_dom"/>
</dbReference>
<accession>A0A858R3R3</accession>
<evidence type="ECO:0000256" key="4">
    <source>
        <dbReference type="ARBA" id="ARBA00023136"/>
    </source>
</evidence>
<feature type="transmembrane region" description="Helical" evidence="5">
    <location>
        <begin position="401"/>
        <end position="419"/>
    </location>
</feature>
<keyword evidence="2 5" id="KW-0812">Transmembrane</keyword>
<evidence type="ECO:0000256" key="5">
    <source>
        <dbReference type="SAM" id="Phobius"/>
    </source>
</evidence>
<feature type="domain" description="Major facilitator superfamily (MFS) profile" evidence="6">
    <location>
        <begin position="11"/>
        <end position="457"/>
    </location>
</feature>
<dbReference type="CDD" id="cd17503">
    <property type="entry name" value="MFS_LmrB_MDR_like"/>
    <property type="match status" value="1"/>
</dbReference>
<feature type="transmembrane region" description="Helical" evidence="5">
    <location>
        <begin position="297"/>
        <end position="318"/>
    </location>
</feature>
<sequence length="459" mass="48135">MAAAPGRSRIVPLIVACALFMENLDSTVIATALPTMARSLGTDPLHLSTAITAYLLSLAVFIPLSGWMADRFGARAVFRSAILVFTLGSALCGLAQSLPELVGARIVQGMGGAMMTPVGRLVLLRSIPKAELVGAMAWLTVPALVGPVLGPPLGGFIVTYASWRWIFYINLPIGLLGFFLASRYIPDVREPATPPLDLVGFIMLGAALSGLMFGFESLGRGGLPAWTVPALLGGGALALAAYVFHARRAAHPILQWAPMRVRTFSTSVLGGSLFRIGIGAQPFLLPLMLQAGFGLSALSSGLITFAGALGAIGMKLAASRVLRRFGFKPVLLLNGAISACFLASFGLFGPTTPAALMLSVLLASGFFRSLQFTALNTLAFADMPKELMSRATSFSAVAQQMSLTMGVGVGAMVLHLARVNAGREELAATDFWPAFLAVGVVSLLSVPTFLSLPVTRARR</sequence>
<dbReference type="PANTHER" id="PTHR23501:SF1">
    <property type="entry name" value="TRANSPORT PROTEIN HSRA-RELATED"/>
    <property type="match status" value="1"/>
</dbReference>
<feature type="transmembrane region" description="Helical" evidence="5">
    <location>
        <begin position="76"/>
        <end position="96"/>
    </location>
</feature>
<dbReference type="PROSITE" id="PS50850">
    <property type="entry name" value="MFS"/>
    <property type="match status" value="1"/>
</dbReference>
<dbReference type="KEGG" id="acru:HHL28_02075"/>
<feature type="transmembrane region" description="Helical" evidence="5">
    <location>
        <begin position="264"/>
        <end position="285"/>
    </location>
</feature>
<dbReference type="GO" id="GO:0005886">
    <property type="term" value="C:plasma membrane"/>
    <property type="evidence" value="ECO:0007669"/>
    <property type="project" value="TreeGrafter"/>
</dbReference>
<evidence type="ECO:0000256" key="3">
    <source>
        <dbReference type="ARBA" id="ARBA00022989"/>
    </source>
</evidence>
<dbReference type="Gene3D" id="1.20.1250.20">
    <property type="entry name" value="MFS general substrate transporter like domains"/>
    <property type="match status" value="1"/>
</dbReference>
<dbReference type="InterPro" id="IPR011701">
    <property type="entry name" value="MFS"/>
</dbReference>
<organism evidence="7 8">
    <name type="scientific">Aerophototrophica crusticola</name>
    <dbReference type="NCBI Taxonomy" id="1709002"/>
    <lineage>
        <taxon>Bacteria</taxon>
        <taxon>Pseudomonadati</taxon>
        <taxon>Pseudomonadota</taxon>
        <taxon>Alphaproteobacteria</taxon>
        <taxon>Rhodospirillales</taxon>
        <taxon>Rhodospirillaceae</taxon>
        <taxon>Aerophototrophica</taxon>
    </lineage>
</organism>
<protein>
    <submittedName>
        <fullName evidence="7">MFS transporter</fullName>
    </submittedName>
</protein>
<name>A0A858R3R3_9PROT</name>
<keyword evidence="3 5" id="KW-1133">Transmembrane helix</keyword>
<evidence type="ECO:0000256" key="1">
    <source>
        <dbReference type="ARBA" id="ARBA00004141"/>
    </source>
</evidence>
<feature type="transmembrane region" description="Helical" evidence="5">
    <location>
        <begin position="102"/>
        <end position="123"/>
    </location>
</feature>
<evidence type="ECO:0000313" key="7">
    <source>
        <dbReference type="EMBL" id="QJE72050.1"/>
    </source>
</evidence>
<feature type="transmembrane region" description="Helical" evidence="5">
    <location>
        <begin position="135"/>
        <end position="159"/>
    </location>
</feature>
<keyword evidence="8" id="KW-1185">Reference proteome</keyword>
<reference evidence="7" key="1">
    <citation type="submission" date="2020-04" db="EMBL/GenBank/DDBJ databases">
        <title>A desert anoxygenic phototrophic bacterium fixes CO2 using RubisCO under aerobic conditions.</title>
        <authorList>
            <person name="Tang K."/>
        </authorList>
    </citation>
    <scope>NUCLEOTIDE SEQUENCE [LARGE SCALE GENOMIC DNA]</scope>
    <source>
        <strain evidence="7">MIMtkB3</strain>
    </source>
</reference>
<proteinExistence type="predicted"/>
<comment type="subcellular location">
    <subcellularLocation>
        <location evidence="1">Membrane</location>
        <topology evidence="1">Multi-pass membrane protein</topology>
    </subcellularLocation>
</comment>